<dbReference type="AlphaFoldDB" id="X1MN56"/>
<name>X1MN56_9ZZZZ</name>
<feature type="region of interest" description="Disordered" evidence="1">
    <location>
        <begin position="1"/>
        <end position="43"/>
    </location>
</feature>
<feature type="compositionally biased region" description="Polar residues" evidence="1">
    <location>
        <begin position="8"/>
        <end position="24"/>
    </location>
</feature>
<proteinExistence type="predicted"/>
<evidence type="ECO:0000256" key="1">
    <source>
        <dbReference type="SAM" id="MobiDB-lite"/>
    </source>
</evidence>
<dbReference type="EMBL" id="BARV01030940">
    <property type="protein sequence ID" value="GAI33067.1"/>
    <property type="molecule type" value="Genomic_DNA"/>
</dbReference>
<reference evidence="2" key="1">
    <citation type="journal article" date="2014" name="Front. Microbiol.">
        <title>High frequency of phylogenetically diverse reductive dehalogenase-homologous genes in deep subseafloor sedimentary metagenomes.</title>
        <authorList>
            <person name="Kawai M."/>
            <person name="Futagami T."/>
            <person name="Toyoda A."/>
            <person name="Takaki Y."/>
            <person name="Nishi S."/>
            <person name="Hori S."/>
            <person name="Arai W."/>
            <person name="Tsubouchi T."/>
            <person name="Morono Y."/>
            <person name="Uchiyama I."/>
            <person name="Ito T."/>
            <person name="Fujiyama A."/>
            <person name="Inagaki F."/>
            <person name="Takami H."/>
        </authorList>
    </citation>
    <scope>NUCLEOTIDE SEQUENCE</scope>
    <source>
        <strain evidence="2">Expedition CK06-06</strain>
    </source>
</reference>
<comment type="caution">
    <text evidence="2">The sequence shown here is derived from an EMBL/GenBank/DDBJ whole genome shotgun (WGS) entry which is preliminary data.</text>
</comment>
<accession>X1MN56</accession>
<gene>
    <name evidence="2" type="ORF">S06H3_49045</name>
</gene>
<organism evidence="2">
    <name type="scientific">marine sediment metagenome</name>
    <dbReference type="NCBI Taxonomy" id="412755"/>
    <lineage>
        <taxon>unclassified sequences</taxon>
        <taxon>metagenomes</taxon>
        <taxon>ecological metagenomes</taxon>
    </lineage>
</organism>
<protein>
    <submittedName>
        <fullName evidence="2">Uncharacterized protein</fullName>
    </submittedName>
</protein>
<feature type="non-terminal residue" evidence="2">
    <location>
        <position position="43"/>
    </location>
</feature>
<sequence>MARRLSGDYSQQEDSQGIASSSTDYADGLLGSSTARHPTALTS</sequence>
<feature type="compositionally biased region" description="Polar residues" evidence="1">
    <location>
        <begin position="31"/>
        <end position="43"/>
    </location>
</feature>
<evidence type="ECO:0000313" key="2">
    <source>
        <dbReference type="EMBL" id="GAI33067.1"/>
    </source>
</evidence>